<feature type="compositionally biased region" description="Basic and acidic residues" evidence="1">
    <location>
        <begin position="208"/>
        <end position="236"/>
    </location>
</feature>
<evidence type="ECO:0000313" key="4">
    <source>
        <dbReference type="Proteomes" id="UP000008980"/>
    </source>
</evidence>
<keyword evidence="2" id="KW-1133">Transmembrane helix</keyword>
<dbReference type="KEGG" id="ldo:LDBPK_252040"/>
<proteinExistence type="predicted"/>
<dbReference type="AlphaFoldDB" id="E9BHV8"/>
<gene>
    <name evidence="3" type="ORF">LDBPK_252040</name>
</gene>
<keyword evidence="2" id="KW-0472">Membrane</keyword>
<dbReference type="EMBL" id="FR799612">
    <property type="protein sequence ID" value="CBZ34834.1"/>
    <property type="molecule type" value="Genomic_DNA"/>
</dbReference>
<organism evidence="3 4">
    <name type="scientific">Leishmania donovani</name>
    <dbReference type="NCBI Taxonomy" id="5661"/>
    <lineage>
        <taxon>Eukaryota</taxon>
        <taxon>Discoba</taxon>
        <taxon>Euglenozoa</taxon>
        <taxon>Kinetoplastea</taxon>
        <taxon>Metakinetoplastina</taxon>
        <taxon>Trypanosomatida</taxon>
        <taxon>Trypanosomatidae</taxon>
        <taxon>Leishmaniinae</taxon>
        <taxon>Leishmania</taxon>
    </lineage>
</organism>
<dbReference type="GeneID" id="13388780"/>
<evidence type="ECO:0000256" key="1">
    <source>
        <dbReference type="SAM" id="MobiDB-lite"/>
    </source>
</evidence>
<evidence type="ECO:0000256" key="2">
    <source>
        <dbReference type="SAM" id="Phobius"/>
    </source>
</evidence>
<keyword evidence="2" id="KW-0812">Transmembrane</keyword>
<accession>E9BHV8</accession>
<evidence type="ECO:0000313" key="3">
    <source>
        <dbReference type="EMBL" id="CBZ34834.1"/>
    </source>
</evidence>
<reference evidence="3 4" key="1">
    <citation type="journal article" date="2011" name="Genome Res.">
        <title>Whole genome sequencing of multiple Leishmania donovani clinical isolates provides insights into population structure and mechanisms of drug resistance.</title>
        <authorList>
            <person name="Downing T."/>
            <person name="Imamura H."/>
            <person name="Decuypere S."/>
            <person name="Clark T.G."/>
            <person name="Coombs G.H."/>
            <person name="Cotton J.A."/>
            <person name="Hilley J.D."/>
            <person name="de Doncker S."/>
            <person name="Maes I."/>
            <person name="Mottram J.C."/>
            <person name="Quail M.A."/>
            <person name="Rijal S."/>
            <person name="Sanders M."/>
            <person name="Schonian G."/>
            <person name="Stark O."/>
            <person name="Sundar S."/>
            <person name="Vanaerschot M."/>
            <person name="Hertz-Fowler C."/>
            <person name="Dujardin J.C."/>
            <person name="Berriman M."/>
        </authorList>
    </citation>
    <scope>NUCLEOTIDE SEQUENCE [LARGE SCALE GENOMIC DNA]</scope>
    <source>
        <strain evidence="3 4">BPK282A1</strain>
    </source>
</reference>
<feature type="transmembrane region" description="Helical" evidence="2">
    <location>
        <begin position="250"/>
        <end position="272"/>
    </location>
</feature>
<feature type="compositionally biased region" description="Gly residues" evidence="1">
    <location>
        <begin position="193"/>
        <end position="204"/>
    </location>
</feature>
<sequence>MCVCVCVRVSQPVGDAKVSAPMQAWAKPGKRRLLPAHRRLGLCGGGRYALALAAAAAFHAPPPPFLPRLSHHRAFDYQRKGSSARACIHKHAGARKQTHPLDCALHIHDRGRCGGRGQPHGGVALHLHISHLRERSCTGCLLPQVHGAQGHGAGRDRLCAQLTRRPGRDLGRGDQGANRRTGGVVPQRVAKGAGDGRGRGGLHAGGASERRCRGDGEAADEPHDERLRGEPLVERKTGKKMSRRRTAGRIHCIFFFVRVLLSLASLAVVARVHRLSLVVARWFLFDCFVEVGKTVPVLPTEATPSLPPFPLTPPQLSLFHIS</sequence>
<feature type="region of interest" description="Disordered" evidence="1">
    <location>
        <begin position="165"/>
        <end position="240"/>
    </location>
</feature>
<dbReference type="VEuPathDB" id="TriTrypDB:LdBPK_252040.1"/>
<name>E9BHV8_LEIDO</name>
<reference evidence="4" key="2">
    <citation type="submission" date="2011-02" db="EMBL/GenBank/DDBJ databases">
        <title>Whole genome sequencing of Leishmania donovani clinical lines reveals dynamic variation related to drug resistance.</title>
        <authorList>
            <person name="Downing T."/>
            <person name="Imamura H."/>
            <person name="Sanders M."/>
            <person name="Decuypere S."/>
            <person name="Hertz-Fowler C."/>
            <person name="Clark T.G."/>
            <person name="Rijal S."/>
            <person name="Sundar S."/>
            <person name="Quail M.A."/>
            <person name="De Doncker S."/>
            <person name="Maes I."/>
            <person name="Vanaerschot M."/>
            <person name="Stark O."/>
            <person name="Schonian G."/>
            <person name="Dujardin J.C."/>
            <person name="Berriman M."/>
        </authorList>
    </citation>
    <scope>NUCLEOTIDE SEQUENCE [LARGE SCALE GENOMIC DNA]</scope>
    <source>
        <strain evidence="4">BPK282A1</strain>
    </source>
</reference>
<protein>
    <submittedName>
        <fullName evidence="3">Acylphosphatase, putative</fullName>
    </submittedName>
</protein>
<dbReference type="Proteomes" id="UP000008980">
    <property type="component" value="Chromosome 25"/>
</dbReference>
<dbReference type="RefSeq" id="XP_003861534.1">
    <property type="nucleotide sequence ID" value="XM_003861486.1"/>
</dbReference>